<evidence type="ECO:0008006" key="6">
    <source>
        <dbReference type="Google" id="ProtNLM"/>
    </source>
</evidence>
<evidence type="ECO:0000259" key="3">
    <source>
        <dbReference type="Pfam" id="PF14951"/>
    </source>
</evidence>
<feature type="non-terminal residue" evidence="4">
    <location>
        <position position="1"/>
    </location>
</feature>
<feature type="domain" description="DUF4503" evidence="3">
    <location>
        <begin position="505"/>
        <end position="879"/>
    </location>
</feature>
<feature type="region of interest" description="Disordered" evidence="1">
    <location>
        <begin position="240"/>
        <end position="267"/>
    </location>
</feature>
<proteinExistence type="predicted"/>
<organism evidence="4 5">
    <name type="scientific">Cirrhinus molitorella</name>
    <name type="common">mud carp</name>
    <dbReference type="NCBI Taxonomy" id="172907"/>
    <lineage>
        <taxon>Eukaryota</taxon>
        <taxon>Metazoa</taxon>
        <taxon>Chordata</taxon>
        <taxon>Craniata</taxon>
        <taxon>Vertebrata</taxon>
        <taxon>Euteleostomi</taxon>
        <taxon>Actinopterygii</taxon>
        <taxon>Neopterygii</taxon>
        <taxon>Teleostei</taxon>
        <taxon>Ostariophysi</taxon>
        <taxon>Cypriniformes</taxon>
        <taxon>Cyprinidae</taxon>
        <taxon>Labeoninae</taxon>
        <taxon>Labeonini</taxon>
        <taxon>Cirrhinus</taxon>
    </lineage>
</organism>
<dbReference type="InterPro" id="IPR053054">
    <property type="entry name" value="DNA_repair-scaffolding"/>
</dbReference>
<feature type="compositionally biased region" description="Polar residues" evidence="1">
    <location>
        <begin position="240"/>
        <end position="251"/>
    </location>
</feature>
<dbReference type="InterPro" id="IPR028026">
    <property type="entry name" value="DUF4502"/>
</dbReference>
<feature type="compositionally biased region" description="Basic and acidic residues" evidence="1">
    <location>
        <begin position="176"/>
        <end position="187"/>
    </location>
</feature>
<evidence type="ECO:0000256" key="1">
    <source>
        <dbReference type="SAM" id="MobiDB-lite"/>
    </source>
</evidence>
<dbReference type="Pfam" id="PF14951">
    <property type="entry name" value="DUF4503"/>
    <property type="match status" value="1"/>
</dbReference>
<dbReference type="InterPro" id="IPR028032">
    <property type="entry name" value="DUF4503"/>
</dbReference>
<dbReference type="PANTHER" id="PTHR34347">
    <property type="entry name" value="DNA REPAIR-SCAFFOLDING PROTEIN SPIDR"/>
    <property type="match status" value="1"/>
</dbReference>
<dbReference type="EMBL" id="JAYMGO010000024">
    <property type="protein sequence ID" value="KAL1248375.1"/>
    <property type="molecule type" value="Genomic_DNA"/>
</dbReference>
<protein>
    <recommendedName>
        <fullName evidence="6">Scaffold protein involved in DNA repair</fullName>
    </recommendedName>
</protein>
<evidence type="ECO:0000259" key="2">
    <source>
        <dbReference type="Pfam" id="PF14950"/>
    </source>
</evidence>
<sequence>NKLCFKMYSVILNNKNISKFCRKRNLDMRCVLFPDDVKDSFRKVGKASARTSTPATKSWEKCGDSFLDTPVIQKLHTSEKKTRNAHKVALTSVIGKQGTGTDEPVHIAWSSSEEEESDSDSHPPPQLNVTQVPKPPRAHKQRPVDYYRSLRMFSTGVETDDLPSIDSDSEVEEDNSASRDHIEHTDLLNHVASPAEISDYSSYDDNDEDPEESRADSSLLDAAETSRQSVSEWVRSAQAILQTPQKQTPKSIKTPEDSSKKRRRFERGGLAERLNRLHSRQRSAISFWRHQCNSASSAADRPGVLMLKILRVREECGMQAAVCDRLPEGEMCVALFSKDTATQLQPAPGDIVHIYPPWQNLVVEGERYPIILNTHFSQKVCEETKPDNAGGPRAAVAVEKCRPPPLTRSLWRSETSQVSTETSIPCKQVSELNRRGVRKSLLDAVEDCGSSGSQSGPVEVVVQRVYCIPITQSLHRASLQHRALDRPPSESAAPQHIGRLCALVQDVYGMFGEVLLHCVSTDSEIQENSEQLEGRVCLLQSLRVVQRLTRDKCSPLFSMIDSLWPPPVDPKSHDDLPQSPSDQVPPPSFCYRLSVQQGHMVPLSGQTESPLYRPPVLQTLGEILQDESSRCRCNFRATVVHKQLLSSNADEREMLLFVTDPSLQMEPSTEGNRRTVAVCLSPSCLIQSSVTQALDAPQTQPILMFRDAVKENAQIFCWEQTVIQVEPEDPSFSIPRPVMLDHLGPETLPYSLCTVTGVVVAVDESTAFSWPTCSRCESCHLETREQQKGFLCLACGAVMDEPSTKMQLEVFLSCSSLSHCTVKIKLQQNTIKSLLNSTSCTEGYSVENILGSEIGPLSAFVHVVNRSHTVWMGLEELDLH</sequence>
<feature type="region of interest" description="Disordered" evidence="1">
    <location>
        <begin position="158"/>
        <end position="224"/>
    </location>
</feature>
<name>A0ABR3L619_9TELE</name>
<comment type="caution">
    <text evidence="4">The sequence shown here is derived from an EMBL/GenBank/DDBJ whole genome shotgun (WGS) entry which is preliminary data.</text>
</comment>
<feature type="compositionally biased region" description="Acidic residues" evidence="1">
    <location>
        <begin position="202"/>
        <end position="211"/>
    </location>
</feature>
<dbReference type="PANTHER" id="PTHR34347:SF1">
    <property type="entry name" value="DNA REPAIR-SCAFFOLDING PROTEIN"/>
    <property type="match status" value="1"/>
</dbReference>
<accession>A0ABR3L619</accession>
<keyword evidence="5" id="KW-1185">Reference proteome</keyword>
<reference evidence="4 5" key="1">
    <citation type="submission" date="2023-09" db="EMBL/GenBank/DDBJ databases">
        <authorList>
            <person name="Wang M."/>
        </authorList>
    </citation>
    <scope>NUCLEOTIDE SEQUENCE [LARGE SCALE GENOMIC DNA]</scope>
    <source>
        <strain evidence="4">GT-2023</strain>
        <tissue evidence="4">Liver</tissue>
    </source>
</reference>
<feature type="compositionally biased region" description="Acidic residues" evidence="1">
    <location>
        <begin position="158"/>
        <end position="175"/>
    </location>
</feature>
<dbReference type="Pfam" id="PF14950">
    <property type="entry name" value="DUF4502"/>
    <property type="match status" value="1"/>
</dbReference>
<feature type="region of interest" description="Disordered" evidence="1">
    <location>
        <begin position="109"/>
        <end position="145"/>
    </location>
</feature>
<evidence type="ECO:0000313" key="4">
    <source>
        <dbReference type="EMBL" id="KAL1248375.1"/>
    </source>
</evidence>
<feature type="domain" description="DUF4502" evidence="2">
    <location>
        <begin position="22"/>
        <end position="361"/>
    </location>
</feature>
<gene>
    <name evidence="4" type="ORF">QQF64_021693</name>
</gene>
<evidence type="ECO:0000313" key="5">
    <source>
        <dbReference type="Proteomes" id="UP001558613"/>
    </source>
</evidence>
<dbReference type="Proteomes" id="UP001558613">
    <property type="component" value="Unassembled WGS sequence"/>
</dbReference>